<protein>
    <submittedName>
        <fullName evidence="1">SET domain-containing protein 5</fullName>
    </submittedName>
</protein>
<evidence type="ECO:0000313" key="2">
    <source>
        <dbReference type="Proteomes" id="UP001642464"/>
    </source>
</evidence>
<dbReference type="PANTHER" id="PTHR47332:SF4">
    <property type="entry name" value="SET DOMAIN-CONTAINING PROTEIN 5"/>
    <property type="match status" value="1"/>
</dbReference>
<sequence length="194" mass="20895">MNQSSNCRLRRSEAMQPAFTIGRKLLPFASHGALKCNMASSTAFSLRALPDGVAASMGLASLGAFVLQRLNVQDARRSLRPKKLEKRSCVRVVPLPGKGLGVVASKRLQCGEVVAEEVPLLQIGPSWPPPEEQMEKLSASQVDQIWDLSDCSGGESLEGILNTNCFRANSDERVLCPSLARFNHSCAPNCDSAA</sequence>
<dbReference type="SUPFAM" id="SSF82199">
    <property type="entry name" value="SET domain"/>
    <property type="match status" value="1"/>
</dbReference>
<gene>
    <name evidence="1" type="ORF">SCF082_LOCUS7203</name>
</gene>
<organism evidence="1 2">
    <name type="scientific">Durusdinium trenchii</name>
    <dbReference type="NCBI Taxonomy" id="1381693"/>
    <lineage>
        <taxon>Eukaryota</taxon>
        <taxon>Sar</taxon>
        <taxon>Alveolata</taxon>
        <taxon>Dinophyceae</taxon>
        <taxon>Suessiales</taxon>
        <taxon>Symbiodiniaceae</taxon>
        <taxon>Durusdinium</taxon>
    </lineage>
</organism>
<dbReference type="Proteomes" id="UP001642464">
    <property type="component" value="Unassembled WGS sequence"/>
</dbReference>
<dbReference type="EMBL" id="CAXAMM010004014">
    <property type="protein sequence ID" value="CAK9002118.1"/>
    <property type="molecule type" value="Genomic_DNA"/>
</dbReference>
<accession>A0ABP0IHP8</accession>
<comment type="caution">
    <text evidence="1">The sequence shown here is derived from an EMBL/GenBank/DDBJ whole genome shotgun (WGS) entry which is preliminary data.</text>
</comment>
<dbReference type="InterPro" id="IPR046341">
    <property type="entry name" value="SET_dom_sf"/>
</dbReference>
<proteinExistence type="predicted"/>
<dbReference type="Gene3D" id="2.170.270.10">
    <property type="entry name" value="SET domain"/>
    <property type="match status" value="1"/>
</dbReference>
<keyword evidence="2" id="KW-1185">Reference proteome</keyword>
<reference evidence="1 2" key="1">
    <citation type="submission" date="2024-02" db="EMBL/GenBank/DDBJ databases">
        <authorList>
            <person name="Chen Y."/>
            <person name="Shah S."/>
            <person name="Dougan E. K."/>
            <person name="Thang M."/>
            <person name="Chan C."/>
        </authorList>
    </citation>
    <scope>NUCLEOTIDE SEQUENCE [LARGE SCALE GENOMIC DNA]</scope>
</reference>
<dbReference type="InterPro" id="IPR053185">
    <property type="entry name" value="SET_domain_protein"/>
</dbReference>
<evidence type="ECO:0000313" key="1">
    <source>
        <dbReference type="EMBL" id="CAK9002118.1"/>
    </source>
</evidence>
<name>A0ABP0IHP8_9DINO</name>
<dbReference type="PANTHER" id="PTHR47332">
    <property type="entry name" value="SET DOMAIN-CONTAINING PROTEIN 5"/>
    <property type="match status" value="1"/>
</dbReference>